<evidence type="ECO:0000256" key="1">
    <source>
        <dbReference type="ARBA" id="ARBA00003550"/>
    </source>
</evidence>
<dbReference type="Proteomes" id="UP000752814">
    <property type="component" value="Unassembled WGS sequence"/>
</dbReference>
<dbReference type="EMBL" id="LVVT01000001">
    <property type="protein sequence ID" value="TQS84668.1"/>
    <property type="molecule type" value="Genomic_DNA"/>
</dbReference>
<evidence type="ECO:0000256" key="6">
    <source>
        <dbReference type="ARBA" id="ARBA00022679"/>
    </source>
</evidence>
<dbReference type="NCBIfam" id="TIGR02369">
    <property type="entry name" value="trimeth_pyl"/>
    <property type="match status" value="1"/>
</dbReference>
<proteinExistence type="inferred from homology"/>
<comment type="pathway">
    <text evidence="2">One-carbon metabolism; methanogenesis from trimethylamine.</text>
</comment>
<dbReference type="Pfam" id="PF06253">
    <property type="entry name" value="MTTB"/>
    <property type="match status" value="1"/>
</dbReference>
<dbReference type="AlphaFoldDB" id="A0A8J8PHV4"/>
<gene>
    <name evidence="10" type="ORF">A3207_01110</name>
</gene>
<evidence type="ECO:0000313" key="10">
    <source>
        <dbReference type="EMBL" id="TQS84668.1"/>
    </source>
</evidence>
<comment type="catalytic activity">
    <reaction evidence="9">
        <text>Co(I)-[trimethylamine-specific corrinoid protein] + trimethylamine + H(+) = methyl-Co(III)-[trimethylamine-specific corrinoid protein] + dimethylamine</text>
        <dbReference type="Rhea" id="RHEA:39287"/>
        <dbReference type="Rhea" id="RHEA-COMP:11124"/>
        <dbReference type="Rhea" id="RHEA-COMP:11126"/>
        <dbReference type="ChEBI" id="CHEBI:15378"/>
        <dbReference type="ChEBI" id="CHEBI:58040"/>
        <dbReference type="ChEBI" id="CHEBI:58389"/>
        <dbReference type="ChEBI" id="CHEBI:85033"/>
        <dbReference type="ChEBI" id="CHEBI:85035"/>
        <dbReference type="EC" id="2.1.1.250"/>
    </reaction>
</comment>
<evidence type="ECO:0000256" key="8">
    <source>
        <dbReference type="ARBA" id="ARBA00022994"/>
    </source>
</evidence>
<keyword evidence="8" id="KW-0484">Methanogenesis</keyword>
<dbReference type="InterPro" id="IPR012740">
    <property type="entry name" value="MttB_Methanosar"/>
</dbReference>
<comment type="function">
    <text evidence="1">Catalyzes the transfer of a methyl group from trimethylamine to the corrinoid cofactor of MttC.</text>
</comment>
<accession>A0A8J8PHV4</accession>
<keyword evidence="7" id="KW-0669">Pyrrolysine</keyword>
<evidence type="ECO:0000256" key="2">
    <source>
        <dbReference type="ARBA" id="ARBA00004710"/>
    </source>
</evidence>
<protein>
    <recommendedName>
        <fullName evidence="4">[trimethylamine--corrinoid protein] Co-methyltransferase</fullName>
        <ecNumber evidence="4">2.1.1.250</ecNumber>
    </recommendedName>
</protein>
<dbReference type="GO" id="GO:0043834">
    <property type="term" value="F:trimethylamine methyltransferase activity"/>
    <property type="evidence" value="ECO:0007669"/>
    <property type="project" value="UniProtKB-EC"/>
</dbReference>
<reference evidence="10" key="1">
    <citation type="submission" date="2016-03" db="EMBL/GenBank/DDBJ databases">
        <authorList>
            <person name="Borrel G."/>
            <person name="Mccann A."/>
            <person name="O'Toole P.W."/>
        </authorList>
    </citation>
    <scope>NUCLEOTIDE SEQUENCE</scope>
    <source>
        <strain evidence="10">183</strain>
    </source>
</reference>
<evidence type="ECO:0000256" key="5">
    <source>
        <dbReference type="ARBA" id="ARBA00022603"/>
    </source>
</evidence>
<evidence type="ECO:0000256" key="3">
    <source>
        <dbReference type="ARBA" id="ARBA00007137"/>
    </source>
</evidence>
<comment type="similarity">
    <text evidence="3">Belongs to the trimethylamine methyltransferase family.</text>
</comment>
<name>A0A8J8PHV4_9ARCH</name>
<keyword evidence="6" id="KW-0808">Transferase</keyword>
<dbReference type="Gene3D" id="3.20.20.480">
    <property type="entry name" value="Trimethylamine methyltransferase-like"/>
    <property type="match status" value="1"/>
</dbReference>
<evidence type="ECO:0000256" key="9">
    <source>
        <dbReference type="ARBA" id="ARBA00048024"/>
    </source>
</evidence>
<evidence type="ECO:0000256" key="4">
    <source>
        <dbReference type="ARBA" id="ARBA00012861"/>
    </source>
</evidence>
<keyword evidence="5 10" id="KW-0489">Methyltransferase</keyword>
<evidence type="ECO:0000313" key="11">
    <source>
        <dbReference type="Proteomes" id="UP000752814"/>
    </source>
</evidence>
<comment type="caution">
    <text evidence="10">The sequence shown here is derived from an EMBL/GenBank/DDBJ whole genome shotgun (WGS) entry which is preliminary data.</text>
</comment>
<sequence length="333" mass="36435">MSKHYYPGKNILEGVKLDLYTEDSLRSIDYATMEVLQNPGIQVSDDEALQIFKNAGCEVNEKTRMVKIPEHIVRRALSTAPSRFELYGREKKNKLVQEHKGKVHWTCFGTGIQVCNYKGPGQYETVDSTDKDLATVAKLVDWADNVDYFSLAVSARDWAGKGKEDVHEMYTSVTNTTKHFHHIDPVGENVEYYFELAKAIYGGNEEEARKKPLMSMLVCPTSPLELSSNACQVIIKGARLGIPTNVLSMAMSGGSAPIYLAGTLVTHNAEVLAGIVLSQLAVPGAKVWYGSSTTTFDIKRGTAPVGSPELGMISASVAKLGQYYGLPTFVAGI</sequence>
<dbReference type="EC" id="2.1.1.250" evidence="4"/>
<organism evidence="10 11">
    <name type="scientific">Candidatus Methanomassiliicoccus intestinalis</name>
    <dbReference type="NCBI Taxonomy" id="1406512"/>
    <lineage>
        <taxon>Archaea</taxon>
        <taxon>Methanobacteriati</taxon>
        <taxon>Thermoplasmatota</taxon>
        <taxon>Thermoplasmata</taxon>
        <taxon>Methanomassiliicoccales</taxon>
        <taxon>Methanomassiliicoccaceae</taxon>
        <taxon>Methanomassiliicoccus</taxon>
    </lineage>
</organism>
<dbReference type="InterPro" id="IPR038601">
    <property type="entry name" value="MttB-like_sf"/>
</dbReference>
<dbReference type="GO" id="GO:0015948">
    <property type="term" value="P:methanogenesis"/>
    <property type="evidence" value="ECO:0007669"/>
    <property type="project" value="UniProtKB-KW"/>
</dbReference>
<dbReference type="UniPathway" id="UPA00645"/>
<dbReference type="GO" id="GO:0032259">
    <property type="term" value="P:methylation"/>
    <property type="evidence" value="ECO:0007669"/>
    <property type="project" value="UniProtKB-KW"/>
</dbReference>
<evidence type="ECO:0000256" key="7">
    <source>
        <dbReference type="ARBA" id="ARBA00022774"/>
    </source>
</evidence>
<dbReference type="InterPro" id="IPR010426">
    <property type="entry name" value="MTTB_MeTrfase"/>
</dbReference>